<evidence type="ECO:0000313" key="8">
    <source>
        <dbReference type="Proteomes" id="UP000037029"/>
    </source>
</evidence>
<dbReference type="PANTHER" id="PTHR30055:SF234">
    <property type="entry name" value="HTH-TYPE TRANSCRIPTIONAL REGULATOR BETI"/>
    <property type="match status" value="1"/>
</dbReference>
<accession>A0A0J9CXV2</accession>
<dbReference type="GO" id="GO:0000976">
    <property type="term" value="F:transcription cis-regulatory region binding"/>
    <property type="evidence" value="ECO:0007669"/>
    <property type="project" value="TreeGrafter"/>
</dbReference>
<keyword evidence="3" id="KW-0804">Transcription</keyword>
<proteinExistence type="predicted"/>
<dbReference type="InterPro" id="IPR050109">
    <property type="entry name" value="HTH-type_TetR-like_transc_reg"/>
</dbReference>
<dbReference type="RefSeq" id="WP_048938520.1">
    <property type="nucleotide sequence ID" value="NZ_CP020925.1"/>
</dbReference>
<evidence type="ECO:0000256" key="1">
    <source>
        <dbReference type="ARBA" id="ARBA00023015"/>
    </source>
</evidence>
<dbReference type="AlphaFoldDB" id="A0A0J9CXV2"/>
<dbReference type="Pfam" id="PF00440">
    <property type="entry name" value="TetR_N"/>
    <property type="match status" value="1"/>
</dbReference>
<keyword evidence="1" id="KW-0805">Transcription regulation</keyword>
<dbReference type="EMBL" id="CP020925">
    <property type="protein sequence ID" value="ATP17823.1"/>
    <property type="molecule type" value="Genomic_DNA"/>
</dbReference>
<organism evidence="6 8">
    <name type="scientific">Sphingobium yanoikuyae</name>
    <name type="common">Sphingomonas yanoikuyae</name>
    <dbReference type="NCBI Taxonomy" id="13690"/>
    <lineage>
        <taxon>Bacteria</taxon>
        <taxon>Pseudomonadati</taxon>
        <taxon>Pseudomonadota</taxon>
        <taxon>Alphaproteobacteria</taxon>
        <taxon>Sphingomonadales</taxon>
        <taxon>Sphingomonadaceae</taxon>
        <taxon>Sphingobium</taxon>
    </lineage>
</organism>
<dbReference type="Proteomes" id="UP000037029">
    <property type="component" value="Chromosome"/>
</dbReference>
<name>A0A0J9CXV2_SPHYA</name>
<dbReference type="Gene3D" id="1.10.357.10">
    <property type="entry name" value="Tetracycline Repressor, domain 2"/>
    <property type="match status" value="1"/>
</dbReference>
<feature type="DNA-binding region" description="H-T-H motif" evidence="4">
    <location>
        <begin position="40"/>
        <end position="59"/>
    </location>
</feature>
<evidence type="ECO:0000259" key="5">
    <source>
        <dbReference type="PROSITE" id="PS50977"/>
    </source>
</evidence>
<evidence type="ECO:0000313" key="6">
    <source>
        <dbReference type="EMBL" id="ATP17823.1"/>
    </source>
</evidence>
<feature type="domain" description="HTH tetR-type" evidence="5">
    <location>
        <begin position="17"/>
        <end position="77"/>
    </location>
</feature>
<dbReference type="EMBL" id="CP047218">
    <property type="protein sequence ID" value="QHD68910.1"/>
    <property type="molecule type" value="Genomic_DNA"/>
</dbReference>
<dbReference type="InterPro" id="IPR001647">
    <property type="entry name" value="HTH_TetR"/>
</dbReference>
<sequence>MDRAAPRVRRTQEERTAQTRLALIEATIASIGDHGYTGASTTLIAQRAGVSRGAMLHHFATRAALMAQVVRHVFNSEMAEYEATRVRTGMGDNLFDWPSLLWSVLSRPPGMAVLEILQATRSDPELAELVVPMQEEVEHSALTVMRGAFGGDEALARTVMRLMVWSVRGLSIADRYLPHRAETEHAILLLGEMMRLAVPDGRMEKMRALIEGKTKG</sequence>
<keyword evidence="2 4" id="KW-0238">DNA-binding</keyword>
<evidence type="ECO:0000313" key="7">
    <source>
        <dbReference type="EMBL" id="QHD68910.1"/>
    </source>
</evidence>
<evidence type="ECO:0000256" key="3">
    <source>
        <dbReference type="ARBA" id="ARBA00023163"/>
    </source>
</evidence>
<evidence type="ECO:0000256" key="4">
    <source>
        <dbReference type="PROSITE-ProRule" id="PRU00335"/>
    </source>
</evidence>
<dbReference type="PANTHER" id="PTHR30055">
    <property type="entry name" value="HTH-TYPE TRANSCRIPTIONAL REGULATOR RUTR"/>
    <property type="match status" value="1"/>
</dbReference>
<dbReference type="PROSITE" id="PS50977">
    <property type="entry name" value="HTH_TETR_2"/>
    <property type="match status" value="1"/>
</dbReference>
<reference evidence="6 8" key="1">
    <citation type="submission" date="2017-04" db="EMBL/GenBank/DDBJ databases">
        <title>Characterization, genome and methylation analysis of a phthalic acid esters degrading strain Sphingobium yanoikuyae SHJ.</title>
        <authorList>
            <person name="Feng L."/>
        </authorList>
    </citation>
    <scope>NUCLEOTIDE SEQUENCE [LARGE SCALE GENOMIC DNA]</scope>
    <source>
        <strain evidence="6 8">SHJ</strain>
    </source>
</reference>
<gene>
    <name evidence="6" type="ORF">BV87_05120</name>
    <name evidence="7" type="ORF">GS397_18810</name>
</gene>
<dbReference type="Proteomes" id="UP000464086">
    <property type="component" value="Chromosome"/>
</dbReference>
<dbReference type="PRINTS" id="PR00455">
    <property type="entry name" value="HTHTETR"/>
</dbReference>
<protein>
    <submittedName>
        <fullName evidence="6">TetR family transcriptional regulator</fullName>
    </submittedName>
</protein>
<dbReference type="SUPFAM" id="SSF46689">
    <property type="entry name" value="Homeodomain-like"/>
    <property type="match status" value="1"/>
</dbReference>
<evidence type="ECO:0000313" key="9">
    <source>
        <dbReference type="Proteomes" id="UP000464086"/>
    </source>
</evidence>
<reference evidence="7 9" key="2">
    <citation type="submission" date="2019-12" db="EMBL/GenBank/DDBJ databases">
        <title>Functional and genomic insights into the Sphingobium yanoikuyae YC-JY1, a bacterium efficiently degrading bisphenol A.</title>
        <authorList>
            <person name="Jia Y."/>
            <person name="Li X."/>
            <person name="Wang J."/>
            <person name="Eltoukhy A."/>
            <person name="Lamraoui I."/>
            <person name="Yan Y."/>
        </authorList>
    </citation>
    <scope>NUCLEOTIDE SEQUENCE [LARGE SCALE GENOMIC DNA]</scope>
    <source>
        <strain evidence="7 9">YC-JY1</strain>
    </source>
</reference>
<dbReference type="InterPro" id="IPR009057">
    <property type="entry name" value="Homeodomain-like_sf"/>
</dbReference>
<evidence type="ECO:0000256" key="2">
    <source>
        <dbReference type="ARBA" id="ARBA00023125"/>
    </source>
</evidence>
<dbReference type="GO" id="GO:0003700">
    <property type="term" value="F:DNA-binding transcription factor activity"/>
    <property type="evidence" value="ECO:0007669"/>
    <property type="project" value="TreeGrafter"/>
</dbReference>